<dbReference type="SUPFAM" id="SSF46689">
    <property type="entry name" value="Homeodomain-like"/>
    <property type="match status" value="1"/>
</dbReference>
<dbReference type="Pfam" id="PF00440">
    <property type="entry name" value="TetR_N"/>
    <property type="match status" value="1"/>
</dbReference>
<organism evidence="6 7">
    <name type="scientific">Streptomyces monticola</name>
    <dbReference type="NCBI Taxonomy" id="2666263"/>
    <lineage>
        <taxon>Bacteria</taxon>
        <taxon>Bacillati</taxon>
        <taxon>Actinomycetota</taxon>
        <taxon>Actinomycetes</taxon>
        <taxon>Kitasatosporales</taxon>
        <taxon>Streptomycetaceae</taxon>
        <taxon>Streptomyces</taxon>
    </lineage>
</organism>
<evidence type="ECO:0000313" key="7">
    <source>
        <dbReference type="Proteomes" id="UP001596523"/>
    </source>
</evidence>
<gene>
    <name evidence="6" type="ORF">ACFQVC_34570</name>
</gene>
<evidence type="ECO:0000256" key="4">
    <source>
        <dbReference type="PROSITE-ProRule" id="PRU00335"/>
    </source>
</evidence>
<dbReference type="InterPro" id="IPR050109">
    <property type="entry name" value="HTH-type_TetR-like_transc_reg"/>
</dbReference>
<protein>
    <submittedName>
        <fullName evidence="6">TetR family transcriptional regulator</fullName>
    </submittedName>
</protein>
<dbReference type="InterPro" id="IPR009057">
    <property type="entry name" value="Homeodomain-like_sf"/>
</dbReference>
<feature type="domain" description="HTH tetR-type" evidence="5">
    <location>
        <begin position="7"/>
        <end position="67"/>
    </location>
</feature>
<dbReference type="RefSeq" id="WP_381838133.1">
    <property type="nucleotide sequence ID" value="NZ_JBHTCF010000020.1"/>
</dbReference>
<dbReference type="EMBL" id="JBHTCF010000020">
    <property type="protein sequence ID" value="MFC7309321.1"/>
    <property type="molecule type" value="Genomic_DNA"/>
</dbReference>
<keyword evidence="2 4" id="KW-0238">DNA-binding</keyword>
<dbReference type="Proteomes" id="UP001596523">
    <property type="component" value="Unassembled WGS sequence"/>
</dbReference>
<proteinExistence type="predicted"/>
<reference evidence="7" key="1">
    <citation type="journal article" date="2019" name="Int. J. Syst. Evol. Microbiol.">
        <title>The Global Catalogue of Microorganisms (GCM) 10K type strain sequencing project: providing services to taxonomists for standard genome sequencing and annotation.</title>
        <authorList>
            <consortium name="The Broad Institute Genomics Platform"/>
            <consortium name="The Broad Institute Genome Sequencing Center for Infectious Disease"/>
            <person name="Wu L."/>
            <person name="Ma J."/>
        </authorList>
    </citation>
    <scope>NUCLEOTIDE SEQUENCE [LARGE SCALE GENOMIC DNA]</scope>
    <source>
        <strain evidence="7">SYNS20</strain>
    </source>
</reference>
<dbReference type="PROSITE" id="PS50977">
    <property type="entry name" value="HTH_TETR_2"/>
    <property type="match status" value="1"/>
</dbReference>
<feature type="DNA-binding region" description="H-T-H motif" evidence="4">
    <location>
        <begin position="30"/>
        <end position="49"/>
    </location>
</feature>
<evidence type="ECO:0000259" key="5">
    <source>
        <dbReference type="PROSITE" id="PS50977"/>
    </source>
</evidence>
<dbReference type="InterPro" id="IPR001647">
    <property type="entry name" value="HTH_TetR"/>
</dbReference>
<dbReference type="PANTHER" id="PTHR30055">
    <property type="entry name" value="HTH-TYPE TRANSCRIPTIONAL REGULATOR RUTR"/>
    <property type="match status" value="1"/>
</dbReference>
<name>A0ABW2JUI9_9ACTN</name>
<dbReference type="Gene3D" id="1.10.357.10">
    <property type="entry name" value="Tetracycline Repressor, domain 2"/>
    <property type="match status" value="1"/>
</dbReference>
<sequence>MSQERSVRTRRLLLHAAAEEFAARGYSGARLKTVVDRIGMTKGALYGHFASKEDLAEALADEAASCWEALRAEQAAQPLDSVAELRLLAERLALLMDDDLVFRAAVRLASDGLCGSGKRDLVTLISAHFTELVRRAQREAGLAVAFPAAAFADLVTTAIFAGAQSGAPSGTKAGAKAGAGPGIGSRTRLNGLWELLGSGG</sequence>
<evidence type="ECO:0000256" key="1">
    <source>
        <dbReference type="ARBA" id="ARBA00023015"/>
    </source>
</evidence>
<comment type="caution">
    <text evidence="6">The sequence shown here is derived from an EMBL/GenBank/DDBJ whole genome shotgun (WGS) entry which is preliminary data.</text>
</comment>
<accession>A0ABW2JUI9</accession>
<evidence type="ECO:0000256" key="2">
    <source>
        <dbReference type="ARBA" id="ARBA00023125"/>
    </source>
</evidence>
<evidence type="ECO:0000256" key="3">
    <source>
        <dbReference type="ARBA" id="ARBA00023163"/>
    </source>
</evidence>
<keyword evidence="7" id="KW-1185">Reference proteome</keyword>
<dbReference type="PANTHER" id="PTHR30055:SF234">
    <property type="entry name" value="HTH-TYPE TRANSCRIPTIONAL REGULATOR BETI"/>
    <property type="match status" value="1"/>
</dbReference>
<keyword evidence="3" id="KW-0804">Transcription</keyword>
<evidence type="ECO:0000313" key="6">
    <source>
        <dbReference type="EMBL" id="MFC7309321.1"/>
    </source>
</evidence>
<dbReference type="PRINTS" id="PR00455">
    <property type="entry name" value="HTHTETR"/>
</dbReference>
<keyword evidence="1" id="KW-0805">Transcription regulation</keyword>